<dbReference type="InterPro" id="IPR016461">
    <property type="entry name" value="COMT-like"/>
</dbReference>
<keyword evidence="1 7" id="KW-0489">Methyltransferase</keyword>
<sequence>MGVNAFSNEQQNTDNGLEAGRCRPPRQWRDDPVPEKVDVDSLSDLATPWSLRVVVTLGVAEQLAAGVTEIGDLARHVECDRDCLARVLRHLVGKGVFEEPVEGEFALNEAARSLLRSGPLRGLALDGHGGRSATAWNGLLATVRTGQPGYQSVFGRSFWADLDADSDLAASYDANMGRRAGEASDPAILLDDAWTHVGHVVDVGGGTGETLAEILRVRPTVRGTLVDLPRTVARSTEVFAAAGVADRAAVQGQSFFDPLPAGADVYLLKRLLLDWPDEQAVALLTRCAEAAAPHGRVVVVGGVSPGRAAASAGLLMMVQTGGKPRTLDEFRGLAARAGLAVTASGHSPSGQFVAECRPEAGSTARKANALR</sequence>
<reference evidence="8" key="1">
    <citation type="journal article" date="2007" name="Proc. Natl. Acad. Sci. U.S.A.">
        <title>Genome sequencing reveals complex secondary metabolome in the marine actinomycete Salinispora tropica.</title>
        <authorList>
            <person name="Udwary D.W."/>
            <person name="Zeigler L."/>
            <person name="Asolkar R.N."/>
            <person name="Singan V."/>
            <person name="Lapidus A."/>
            <person name="Fenical W."/>
            <person name="Jensen P.R."/>
            <person name="Moore B.S."/>
        </authorList>
    </citation>
    <scope>NUCLEOTIDE SEQUENCE [LARGE SCALE GENOMIC DNA]</scope>
    <source>
        <strain evidence="8">ATCC BAA-916 / DSM 44818 / CNB-440</strain>
    </source>
</reference>
<dbReference type="Pfam" id="PF08100">
    <property type="entry name" value="Dimerisation"/>
    <property type="match status" value="1"/>
</dbReference>
<dbReference type="InterPro" id="IPR036390">
    <property type="entry name" value="WH_DNA-bd_sf"/>
</dbReference>
<keyword evidence="2 7" id="KW-0808">Transferase</keyword>
<proteinExistence type="predicted"/>
<evidence type="ECO:0000256" key="2">
    <source>
        <dbReference type="ARBA" id="ARBA00022679"/>
    </source>
</evidence>
<dbReference type="InterPro" id="IPR036388">
    <property type="entry name" value="WH-like_DNA-bd_sf"/>
</dbReference>
<keyword evidence="3" id="KW-0949">S-adenosyl-L-methionine</keyword>
<feature type="compositionally biased region" description="Polar residues" evidence="4">
    <location>
        <begin position="1"/>
        <end position="15"/>
    </location>
</feature>
<accession>A4X715</accession>
<dbReference type="PANTHER" id="PTHR43712:SF2">
    <property type="entry name" value="O-METHYLTRANSFERASE CICE"/>
    <property type="match status" value="1"/>
</dbReference>
<dbReference type="InterPro" id="IPR012967">
    <property type="entry name" value="COMT_dimerisation"/>
</dbReference>
<dbReference type="InterPro" id="IPR029063">
    <property type="entry name" value="SAM-dependent_MTases_sf"/>
</dbReference>
<feature type="region of interest" description="Disordered" evidence="4">
    <location>
        <begin position="1"/>
        <end position="34"/>
    </location>
</feature>
<dbReference type="PIRSF" id="PIRSF005739">
    <property type="entry name" value="O-mtase"/>
    <property type="match status" value="1"/>
</dbReference>
<evidence type="ECO:0000313" key="7">
    <source>
        <dbReference type="EMBL" id="ABP54665.1"/>
    </source>
</evidence>
<dbReference type="AlphaFoldDB" id="A4X715"/>
<dbReference type="Gene3D" id="1.10.287.1350">
    <property type="match status" value="1"/>
</dbReference>
<feature type="domain" description="O-methyltransferase C-terminal" evidence="5">
    <location>
        <begin position="136"/>
        <end position="339"/>
    </location>
</feature>
<dbReference type="Proteomes" id="UP000000235">
    <property type="component" value="Chromosome"/>
</dbReference>
<dbReference type="EMBL" id="CP000667">
    <property type="protein sequence ID" value="ABP54665.1"/>
    <property type="molecule type" value="Genomic_DNA"/>
</dbReference>
<evidence type="ECO:0000313" key="8">
    <source>
        <dbReference type="Proteomes" id="UP000000235"/>
    </source>
</evidence>
<dbReference type="GO" id="GO:0046983">
    <property type="term" value="F:protein dimerization activity"/>
    <property type="evidence" value="ECO:0007669"/>
    <property type="project" value="InterPro"/>
</dbReference>
<keyword evidence="8" id="KW-1185">Reference proteome</keyword>
<gene>
    <name evidence="7" type="ordered locus">Strop_2214</name>
</gene>
<dbReference type="GO" id="GO:0032259">
    <property type="term" value="P:methylation"/>
    <property type="evidence" value="ECO:0007669"/>
    <property type="project" value="UniProtKB-KW"/>
</dbReference>
<organism evidence="7 8">
    <name type="scientific">Salinispora tropica (strain ATCC BAA-916 / DSM 44818 / JCM 13857 / NBRC 105044 / CNB-440)</name>
    <dbReference type="NCBI Taxonomy" id="369723"/>
    <lineage>
        <taxon>Bacteria</taxon>
        <taxon>Bacillati</taxon>
        <taxon>Actinomycetota</taxon>
        <taxon>Actinomycetes</taxon>
        <taxon>Micromonosporales</taxon>
        <taxon>Micromonosporaceae</taxon>
        <taxon>Salinispora</taxon>
    </lineage>
</organism>
<dbReference type="KEGG" id="stp:Strop_2214"/>
<dbReference type="STRING" id="369723.Strop_2214"/>
<dbReference type="GO" id="GO:0008171">
    <property type="term" value="F:O-methyltransferase activity"/>
    <property type="evidence" value="ECO:0007669"/>
    <property type="project" value="InterPro"/>
</dbReference>
<dbReference type="InterPro" id="IPR001077">
    <property type="entry name" value="COMT_C"/>
</dbReference>
<name>A4X715_SALTO</name>
<dbReference type="eggNOG" id="COG2226">
    <property type="taxonomic scope" value="Bacteria"/>
</dbReference>
<evidence type="ECO:0000259" key="6">
    <source>
        <dbReference type="Pfam" id="PF08100"/>
    </source>
</evidence>
<dbReference type="PROSITE" id="PS51683">
    <property type="entry name" value="SAM_OMT_II"/>
    <property type="match status" value="1"/>
</dbReference>
<evidence type="ECO:0000256" key="4">
    <source>
        <dbReference type="SAM" id="MobiDB-lite"/>
    </source>
</evidence>
<evidence type="ECO:0000259" key="5">
    <source>
        <dbReference type="Pfam" id="PF00891"/>
    </source>
</evidence>
<dbReference type="SUPFAM" id="SSF46785">
    <property type="entry name" value="Winged helix' DNA-binding domain"/>
    <property type="match status" value="1"/>
</dbReference>
<feature type="domain" description="O-methyltransferase dimerisation" evidence="6">
    <location>
        <begin position="45"/>
        <end position="117"/>
    </location>
</feature>
<dbReference type="Pfam" id="PF00891">
    <property type="entry name" value="Methyltransf_2"/>
    <property type="match status" value="1"/>
</dbReference>
<dbReference type="Gene3D" id="3.40.50.150">
    <property type="entry name" value="Vaccinia Virus protein VP39"/>
    <property type="match status" value="1"/>
</dbReference>
<dbReference type="Gene3D" id="1.10.10.10">
    <property type="entry name" value="Winged helix-like DNA-binding domain superfamily/Winged helix DNA-binding domain"/>
    <property type="match status" value="1"/>
</dbReference>
<evidence type="ECO:0000256" key="1">
    <source>
        <dbReference type="ARBA" id="ARBA00022603"/>
    </source>
</evidence>
<evidence type="ECO:0000256" key="3">
    <source>
        <dbReference type="ARBA" id="ARBA00022691"/>
    </source>
</evidence>
<dbReference type="SUPFAM" id="SSF53335">
    <property type="entry name" value="S-adenosyl-L-methionine-dependent methyltransferases"/>
    <property type="match status" value="1"/>
</dbReference>
<protein>
    <submittedName>
        <fullName evidence="7">O-methyltransferase, family 2</fullName>
    </submittedName>
</protein>
<dbReference type="PANTHER" id="PTHR43712">
    <property type="entry name" value="PUTATIVE (AFU_ORTHOLOGUE AFUA_4G14580)-RELATED"/>
    <property type="match status" value="1"/>
</dbReference>
<dbReference type="HOGENOM" id="CLU_005533_12_0_11"/>